<dbReference type="Proteomes" id="UP000198599">
    <property type="component" value="Unassembled WGS sequence"/>
</dbReference>
<reference evidence="3" key="1">
    <citation type="submission" date="2016-10" db="EMBL/GenBank/DDBJ databases">
        <authorList>
            <person name="Varghese N."/>
            <person name="Submissions S."/>
        </authorList>
    </citation>
    <scope>NUCLEOTIDE SEQUENCE [LARGE SCALE GENOMIC DNA]</scope>
    <source>
        <strain evidence="3">DSM 28463</strain>
    </source>
</reference>
<dbReference type="PROSITE" id="PS51257">
    <property type="entry name" value="PROKAR_LIPOPROTEIN"/>
    <property type="match status" value="1"/>
</dbReference>
<keyword evidence="3" id="KW-1185">Reference proteome</keyword>
<evidence type="ECO:0000313" key="3">
    <source>
        <dbReference type="Proteomes" id="UP000198599"/>
    </source>
</evidence>
<dbReference type="AlphaFoldDB" id="A0A1I4Y9U8"/>
<proteinExistence type="predicted"/>
<evidence type="ECO:0008006" key="4">
    <source>
        <dbReference type="Google" id="ProtNLM"/>
    </source>
</evidence>
<evidence type="ECO:0000256" key="1">
    <source>
        <dbReference type="SAM" id="MobiDB-lite"/>
    </source>
</evidence>
<accession>A0A1I4Y9U8</accession>
<organism evidence="2 3">
    <name type="scientific">Roseovarius lutimaris</name>
    <dbReference type="NCBI Taxonomy" id="1005928"/>
    <lineage>
        <taxon>Bacteria</taxon>
        <taxon>Pseudomonadati</taxon>
        <taxon>Pseudomonadota</taxon>
        <taxon>Alphaproteobacteria</taxon>
        <taxon>Rhodobacterales</taxon>
        <taxon>Roseobacteraceae</taxon>
        <taxon>Roseovarius</taxon>
    </lineage>
</organism>
<name>A0A1I4Y9U8_9RHOB</name>
<dbReference type="STRING" id="1005928.SAMN04487859_10150"/>
<evidence type="ECO:0000313" key="2">
    <source>
        <dbReference type="EMBL" id="SFN34841.1"/>
    </source>
</evidence>
<sequence>MLSVEARLSGGYGGHMRHAVAIMGLALALGGCAQVERIVPPWGKAPPPEGAGEEGEIAAESAPRAPVTGPQTPAALDTTTASERAAAAAPKTSGAKDLGITIASLGAPSEPGFWLKTPLVKAPAKGRVDYGATGKSAAVDLIPLGGAEGAGSRMSLAAFRLLEAPLTGLPEVRVFQLP</sequence>
<dbReference type="EMBL" id="FOVP01000001">
    <property type="protein sequence ID" value="SFN34841.1"/>
    <property type="molecule type" value="Genomic_DNA"/>
</dbReference>
<protein>
    <recommendedName>
        <fullName evidence="4">D-galactarate dehydratase</fullName>
    </recommendedName>
</protein>
<feature type="region of interest" description="Disordered" evidence="1">
    <location>
        <begin position="41"/>
        <end position="90"/>
    </location>
</feature>
<gene>
    <name evidence="2" type="ORF">SAMN04487859_10150</name>
</gene>